<comment type="caution">
    <text evidence="1">The sequence shown here is derived from an EMBL/GenBank/DDBJ whole genome shotgun (WGS) entry which is preliminary data.</text>
</comment>
<dbReference type="SUPFAM" id="SSF53756">
    <property type="entry name" value="UDP-Glycosyltransferase/glycogen phosphorylase"/>
    <property type="match status" value="1"/>
</dbReference>
<dbReference type="InterPro" id="IPR007554">
    <property type="entry name" value="Glycerophosphate_synth"/>
</dbReference>
<reference evidence="1" key="1">
    <citation type="submission" date="2010-06" db="EMBL/GenBank/DDBJ databases">
        <authorList>
            <person name="Muzny D."/>
            <person name="Qin X."/>
            <person name="Buhay C."/>
            <person name="Dugan-Rocha S."/>
            <person name="Ding Y."/>
            <person name="Chen G."/>
            <person name="Hawes A."/>
            <person name="Holder M."/>
            <person name="Jhangiani S."/>
            <person name="Johnson A."/>
            <person name="Khan Z."/>
            <person name="Li Z."/>
            <person name="Liu W."/>
            <person name="Liu X."/>
            <person name="Perez L."/>
            <person name="Shen H."/>
            <person name="Wang Q."/>
            <person name="Watt J."/>
            <person name="Xi L."/>
            <person name="Xin Y."/>
            <person name="Zhou J."/>
            <person name="Deng J."/>
            <person name="Jiang H."/>
            <person name="Liu Y."/>
            <person name="Qu J."/>
            <person name="Song X.-Z."/>
            <person name="Zhang L."/>
            <person name="Villasana D."/>
            <person name="Johnson A."/>
            <person name="Liu J."/>
            <person name="Liyanage D."/>
            <person name="Lorensuhewa L."/>
            <person name="Robinson T."/>
            <person name="Song A."/>
            <person name="Song B.-B."/>
            <person name="Dinh H."/>
            <person name="Thornton R."/>
            <person name="Coyle M."/>
            <person name="Francisco L."/>
            <person name="Jackson L."/>
            <person name="Javaid M."/>
            <person name="Korchina V."/>
            <person name="Kovar C."/>
            <person name="Mata R."/>
            <person name="Mathew T."/>
            <person name="Ngo R."/>
            <person name="Nguyen L."/>
            <person name="Nguyen N."/>
            <person name="Okwuonu G."/>
            <person name="Ongeri F."/>
            <person name="Pham C."/>
            <person name="Simmons D."/>
            <person name="Wilczek-Boney K."/>
            <person name="Hale W."/>
            <person name="Jakkamsetti A."/>
            <person name="Pham P."/>
            <person name="Ruth R."/>
            <person name="San Lucas F."/>
            <person name="Warren J."/>
            <person name="Zhang J."/>
            <person name="Zhao Z."/>
            <person name="Zhou C."/>
            <person name="Zhu D."/>
            <person name="Lee S."/>
            <person name="Bess C."/>
            <person name="Blankenburg K."/>
            <person name="Forbes L."/>
            <person name="Fu Q."/>
            <person name="Gubbala S."/>
            <person name="Hirani K."/>
            <person name="Jayaseelan J.C."/>
            <person name="Lara F."/>
            <person name="Munidasa M."/>
            <person name="Palculict T."/>
            <person name="Patil S."/>
            <person name="Pu L.-L."/>
            <person name="Saada N."/>
            <person name="Tang L."/>
            <person name="Weissenberger G."/>
            <person name="Zhu Y."/>
            <person name="Hemphill L."/>
            <person name="Shang Y."/>
            <person name="Youmans B."/>
            <person name="Ayvaz T."/>
            <person name="Ross M."/>
            <person name="Santibanez J."/>
            <person name="Aqrawi P."/>
            <person name="Gross S."/>
            <person name="Joshi V."/>
            <person name="Fowler G."/>
            <person name="Nazareth L."/>
            <person name="Reid J."/>
            <person name="Worley K."/>
            <person name="Petrosino J."/>
            <person name="Highlander S."/>
            <person name="Gibbs R."/>
        </authorList>
    </citation>
    <scope>NUCLEOTIDE SEQUENCE [LARGE SCALE GENOMIC DNA]</scope>
    <source>
        <strain evidence="1">DSM 20601</strain>
    </source>
</reference>
<proteinExistence type="predicted"/>
<dbReference type="AlphaFoldDB" id="D7UVK5"/>
<dbReference type="PANTHER" id="PTHR37316">
    <property type="entry name" value="TEICHOIC ACID GLYCEROL-PHOSPHATE PRIMASE"/>
    <property type="match status" value="1"/>
</dbReference>
<dbReference type="InterPro" id="IPR051612">
    <property type="entry name" value="Teichoic_Acid_Biosynth"/>
</dbReference>
<sequence>MGIEIEQYVVRENKVWIYLGKDQHLRNWDKLLVVNRKTKDVLAVFHADISVESRIIIDFENAAFKNLIEGMIFDFYLNEIKENKRIQIYPYKTVKEEYRFYNDWIKDANRNYFLPYIAKNGFLSILYSNRLQLAQESKEKIKNVVDIKIEKYLGTYVEIVLDRKYILQDSMFMAKENGKYIKLRFWELLGEGNRQYVKYRVELDPHRVVDRYVLKFLTFGESFYIESDLRINNETSTEYISENTIDVDFGGHLLITESNCRVYFDAIAFFAEKAHIQELNNNNTRANIITCEARAAELVMSFREPITEKVTIGLTAQNKVHMLEYQQIENDLVISFDNRVEEFLTTYEKAKLIIFFGNKKVAFTLSEEETYLNREIGKIAGDFSIIFNYKLNSISIMSQKKKELLNIGAIAGNLPVFNRAIGIKINQVNDKELLFQLTDKQSYKKIDFYLIERTEKTEVKLQYIETENGFLISMDNLIDDLVFQKSRYDFYCEITYDFMIYRGKLFIPNHKIEEKAKRYLNTMKPPANMLTLKNKNQLFMLFLSKYNELSAVIRDKKFIFEEKYEFKTNLKKCQVMKGKLDLELEFTIPGNVKNITPESVILTLRSKVKEQIIKADLVDYTYTGHSILIRATLNLMEHQYEQFYYDVFLVAQIEEERVYSRVESHEKEFNNALNHNISGNYLFLNENMLYPYITERGVLFIAYRNMDESVYNMALKNETKAIKLYERFKYQLDAEKVWLVYEKESETAQDNSYYFFKYCYEHHKNKKIYYIIKENSPDIANLKGMEDRVLTFMSVKHLVYLQAAELLVASETRGHAYLWRYQKGKIKDILNKKTFVFLQHGVTAFKLNDSILRKESPSGASMYVTTSEFEKNIIKNGLGYDSKDIIVSGFPRWDVLEDVASQNKVKEILIMPTWRSWLDEVSEEEFLESDYYIGYMKLLNSKELAAHIEKHNVIINFLLHPKFKQYIGTFDVTSDNFNLVPFGEVKINELLMRSALLITDYSSVAWEMYYMAKPVIFYQFDYDTYMELTGSYIEMKDVLFGDRAIDIDTLVEAAKTYIDNDFSEKAEYQAIRPNYFAYIDDKNSQRVYTGILNSSMYEQIAKKKYNNRPLLNRVKLGILKFMKLI</sequence>
<dbReference type="RefSeq" id="WP_003758676.1">
    <property type="nucleotide sequence ID" value="NZ_GL538353.1"/>
</dbReference>
<dbReference type="Gene3D" id="3.40.50.12580">
    <property type="match status" value="1"/>
</dbReference>
<dbReference type="Pfam" id="PF04464">
    <property type="entry name" value="Glyphos_transf"/>
    <property type="match status" value="1"/>
</dbReference>
<evidence type="ECO:0000313" key="2">
    <source>
        <dbReference type="Proteomes" id="UP000010119"/>
    </source>
</evidence>
<dbReference type="Proteomes" id="UP000010119">
    <property type="component" value="Unassembled WGS sequence"/>
</dbReference>
<keyword evidence="2" id="KW-1185">Reference proteome</keyword>
<protein>
    <submittedName>
        <fullName evidence="1">CDP-glycerol:poly(Glycerophosphate) glycerophosphotransferase</fullName>
    </submittedName>
</protein>
<organism evidence="1 2">
    <name type="scientific">Listeria grayi DSM 20601</name>
    <dbReference type="NCBI Taxonomy" id="525367"/>
    <lineage>
        <taxon>Bacteria</taxon>
        <taxon>Bacillati</taxon>
        <taxon>Bacillota</taxon>
        <taxon>Bacilli</taxon>
        <taxon>Bacillales</taxon>
        <taxon>Listeriaceae</taxon>
        <taxon>Listeria</taxon>
    </lineage>
</organism>
<gene>
    <name evidence="1" type="ORF">HMPREF0556_11239</name>
</gene>
<name>D7UVK5_LISGR</name>
<dbReference type="STRING" id="525367.HMPREF0556_11239"/>
<accession>D7UVK5</accession>
<dbReference type="eggNOG" id="COG1887">
    <property type="taxonomic scope" value="Bacteria"/>
</dbReference>
<dbReference type="HOGENOM" id="CLU_279758_0_0_9"/>
<dbReference type="EMBL" id="ACCR02000003">
    <property type="protein sequence ID" value="EFI84686.1"/>
    <property type="molecule type" value="Genomic_DNA"/>
</dbReference>
<dbReference type="InterPro" id="IPR043148">
    <property type="entry name" value="TagF_C"/>
</dbReference>
<dbReference type="GO" id="GO:0047355">
    <property type="term" value="F:CDP-glycerol glycerophosphotransferase activity"/>
    <property type="evidence" value="ECO:0007669"/>
    <property type="project" value="InterPro"/>
</dbReference>
<dbReference type="GO" id="GO:0016020">
    <property type="term" value="C:membrane"/>
    <property type="evidence" value="ECO:0007669"/>
    <property type="project" value="InterPro"/>
</dbReference>
<evidence type="ECO:0000313" key="1">
    <source>
        <dbReference type="EMBL" id="EFI84686.1"/>
    </source>
</evidence>
<dbReference type="PANTHER" id="PTHR37316:SF3">
    <property type="entry name" value="TEICHOIC ACID GLYCEROL-PHOSPHATE TRANSFERASE"/>
    <property type="match status" value="1"/>
</dbReference>